<dbReference type="SUPFAM" id="SSF48452">
    <property type="entry name" value="TPR-like"/>
    <property type="match status" value="1"/>
</dbReference>
<sequence>MQTSAIRLLFCCISLLYFQVGQLKANEQLPINNTAITTTQQVDSALEQQLDAMLALQLTDPVEANNQLTAIIAAMNERTPLDTKVRALTYQLFNALYASDTAATEESLALLQQFKQSELSLSALVEIQAAALEVDIFQNRLNEAYLKAEQIQNLMTDISNPRIRYWVNTLLARLFLLDTQYDKALKHYDLALDALFDTADSRTLVRRIYLSQQSALVHAEQKNWQAARQVLEDAYAEIKHHKRDELLPDVYLTLGFVLVGQKDFAAAEEINQRGLALAKELNQQSLAITFMNNLGSVYIQQENSTAANAILEQALAEAEQLNDEENVQVIKFNLGYTQIMAGNHQVGLQQMQQAFAYYQQRNYKAEIEDLLSWFAKAYKLMGDYKMLAATLEQQMQLREEMVTAEREQNTRDLQARYDLKSQSQQITILQQENSLQEELIKNKKLQQTITLMFVVIMLFAAILLINLYRKVRRTNKRLKEVNKQLEFQSLRDPLTGLLNRRAMQEKMAKRHISGDAAPCALLILDIDYFKQINDNYGHAAGDAVLIEISRRLSQLVKDSEMLIRWGGEEFLMVLNSTTATQIDLLSQQLLKVISELTINYEGKEIAVTISGGFINLPFAQVPEHQLNWEKVLQIADMALYLSKVNGRNQITLIDGLKVPFAVAEPHLQSDLNGAIRENQVSYHIISG</sequence>
<proteinExistence type="predicted"/>
<dbReference type="NCBIfam" id="TIGR00254">
    <property type="entry name" value="GGDEF"/>
    <property type="match status" value="1"/>
</dbReference>
<reference evidence="7" key="1">
    <citation type="journal article" date="2019" name="Int. J. Syst. Evol. Microbiol.">
        <title>The Global Catalogue of Microorganisms (GCM) 10K type strain sequencing project: providing services to taxonomists for standard genome sequencing and annotation.</title>
        <authorList>
            <consortium name="The Broad Institute Genomics Platform"/>
            <consortium name="The Broad Institute Genome Sequencing Center for Infectious Disease"/>
            <person name="Wu L."/>
            <person name="Ma J."/>
        </authorList>
    </citation>
    <scope>NUCLEOTIDE SEQUENCE [LARGE SCALE GENOMIC DNA]</scope>
    <source>
        <strain evidence="7">CGMCC 1.7003</strain>
    </source>
</reference>
<evidence type="ECO:0000256" key="1">
    <source>
        <dbReference type="ARBA" id="ARBA00012528"/>
    </source>
</evidence>
<comment type="caution">
    <text evidence="6">The sequence shown here is derived from an EMBL/GenBank/DDBJ whole genome shotgun (WGS) entry which is preliminary data.</text>
</comment>
<feature type="domain" description="GGDEF" evidence="5">
    <location>
        <begin position="517"/>
        <end position="655"/>
    </location>
</feature>
<accession>A0ABQ3L048</accession>
<evidence type="ECO:0000313" key="7">
    <source>
        <dbReference type="Proteomes" id="UP000659697"/>
    </source>
</evidence>
<dbReference type="PANTHER" id="PTHR45138:SF9">
    <property type="entry name" value="DIGUANYLATE CYCLASE DGCM-RELATED"/>
    <property type="match status" value="1"/>
</dbReference>
<feature type="transmembrane region" description="Helical" evidence="4">
    <location>
        <begin position="449"/>
        <end position="468"/>
    </location>
</feature>
<dbReference type="EMBL" id="BNAO01000003">
    <property type="protein sequence ID" value="GHG67712.1"/>
    <property type="molecule type" value="Genomic_DNA"/>
</dbReference>
<name>A0ABQ3L048_9ALTE</name>
<evidence type="ECO:0000313" key="6">
    <source>
        <dbReference type="EMBL" id="GHG67712.1"/>
    </source>
</evidence>
<dbReference type="SMART" id="SM00267">
    <property type="entry name" value="GGDEF"/>
    <property type="match status" value="1"/>
</dbReference>
<dbReference type="Gene3D" id="3.30.70.270">
    <property type="match status" value="1"/>
</dbReference>
<dbReference type="EC" id="2.7.7.65" evidence="1"/>
<dbReference type="InterPro" id="IPR000160">
    <property type="entry name" value="GGDEF_dom"/>
</dbReference>
<dbReference type="InterPro" id="IPR029787">
    <property type="entry name" value="Nucleotide_cyclase"/>
</dbReference>
<evidence type="ECO:0000256" key="2">
    <source>
        <dbReference type="ARBA" id="ARBA00034247"/>
    </source>
</evidence>
<comment type="catalytic activity">
    <reaction evidence="2">
        <text>2 GTP = 3',3'-c-di-GMP + 2 diphosphate</text>
        <dbReference type="Rhea" id="RHEA:24898"/>
        <dbReference type="ChEBI" id="CHEBI:33019"/>
        <dbReference type="ChEBI" id="CHEBI:37565"/>
        <dbReference type="ChEBI" id="CHEBI:58805"/>
        <dbReference type="EC" id="2.7.7.65"/>
    </reaction>
</comment>
<keyword evidence="7" id="KW-1185">Reference proteome</keyword>
<dbReference type="PANTHER" id="PTHR45138">
    <property type="entry name" value="REGULATORY COMPONENTS OF SENSORY TRANSDUCTION SYSTEM"/>
    <property type="match status" value="1"/>
</dbReference>
<dbReference type="InterPro" id="IPR050469">
    <property type="entry name" value="Diguanylate_Cyclase"/>
</dbReference>
<feature type="coiled-coil region" evidence="3">
    <location>
        <begin position="387"/>
        <end position="491"/>
    </location>
</feature>
<evidence type="ECO:0000256" key="4">
    <source>
        <dbReference type="SAM" id="Phobius"/>
    </source>
</evidence>
<dbReference type="InterPro" id="IPR043128">
    <property type="entry name" value="Rev_trsase/Diguanyl_cyclase"/>
</dbReference>
<dbReference type="Gene3D" id="1.25.40.10">
    <property type="entry name" value="Tetratricopeptide repeat domain"/>
    <property type="match status" value="2"/>
</dbReference>
<dbReference type="InterPro" id="IPR011990">
    <property type="entry name" value="TPR-like_helical_dom_sf"/>
</dbReference>
<dbReference type="Proteomes" id="UP000659697">
    <property type="component" value="Unassembled WGS sequence"/>
</dbReference>
<keyword evidence="4" id="KW-0472">Membrane</keyword>
<keyword evidence="3" id="KW-0175">Coiled coil</keyword>
<dbReference type="PROSITE" id="PS50887">
    <property type="entry name" value="GGDEF"/>
    <property type="match status" value="1"/>
</dbReference>
<evidence type="ECO:0000259" key="5">
    <source>
        <dbReference type="PROSITE" id="PS50887"/>
    </source>
</evidence>
<evidence type="ECO:0000256" key="3">
    <source>
        <dbReference type="SAM" id="Coils"/>
    </source>
</evidence>
<dbReference type="CDD" id="cd01949">
    <property type="entry name" value="GGDEF"/>
    <property type="match status" value="1"/>
</dbReference>
<dbReference type="RefSeq" id="WP_189432192.1">
    <property type="nucleotide sequence ID" value="NZ_BNAO01000003.1"/>
</dbReference>
<organism evidence="6 7">
    <name type="scientific">Alishewanella longhuensis</name>
    <dbReference type="NCBI Taxonomy" id="1091037"/>
    <lineage>
        <taxon>Bacteria</taxon>
        <taxon>Pseudomonadati</taxon>
        <taxon>Pseudomonadota</taxon>
        <taxon>Gammaproteobacteria</taxon>
        <taxon>Alteromonadales</taxon>
        <taxon>Alteromonadaceae</taxon>
        <taxon>Alishewanella</taxon>
    </lineage>
</organism>
<gene>
    <name evidence="6" type="ORF">GCM10010919_16630</name>
</gene>
<dbReference type="Pfam" id="PF00990">
    <property type="entry name" value="GGDEF"/>
    <property type="match status" value="1"/>
</dbReference>
<dbReference type="Pfam" id="PF13374">
    <property type="entry name" value="TPR_10"/>
    <property type="match status" value="1"/>
</dbReference>
<feature type="coiled-coil region" evidence="3">
    <location>
        <begin position="301"/>
        <end position="328"/>
    </location>
</feature>
<keyword evidence="4" id="KW-1133">Transmembrane helix</keyword>
<keyword evidence="4" id="KW-0812">Transmembrane</keyword>
<protein>
    <recommendedName>
        <fullName evidence="1">diguanylate cyclase</fullName>
        <ecNumber evidence="1">2.7.7.65</ecNumber>
    </recommendedName>
</protein>
<dbReference type="SUPFAM" id="SSF55073">
    <property type="entry name" value="Nucleotide cyclase"/>
    <property type="match status" value="1"/>
</dbReference>